<feature type="compositionally biased region" description="Basic and acidic residues" evidence="5">
    <location>
        <begin position="9"/>
        <end position="20"/>
    </location>
</feature>
<feature type="region of interest" description="Disordered" evidence="5">
    <location>
        <begin position="360"/>
        <end position="451"/>
    </location>
</feature>
<comment type="caution">
    <text evidence="8">The sequence shown here is derived from an EMBL/GenBank/DDBJ whole genome shotgun (WGS) entry which is preliminary data.</text>
</comment>
<feature type="region of interest" description="Disordered" evidence="5">
    <location>
        <begin position="163"/>
        <end position="217"/>
    </location>
</feature>
<feature type="compositionally biased region" description="Basic and acidic residues" evidence="5">
    <location>
        <begin position="91"/>
        <end position="106"/>
    </location>
</feature>
<feature type="region of interest" description="Disordered" evidence="5">
    <location>
        <begin position="234"/>
        <end position="310"/>
    </location>
</feature>
<dbReference type="InterPro" id="IPR006260">
    <property type="entry name" value="TonB/TolA_C"/>
</dbReference>
<dbReference type="SUPFAM" id="SSF74653">
    <property type="entry name" value="TolA/TonB C-terminal domain"/>
    <property type="match status" value="1"/>
</dbReference>
<dbReference type="AlphaFoldDB" id="A0A644SYJ3"/>
<feature type="domain" description="TonB C-terminal" evidence="7">
    <location>
        <begin position="460"/>
        <end position="547"/>
    </location>
</feature>
<feature type="compositionally biased region" description="Polar residues" evidence="5">
    <location>
        <begin position="402"/>
        <end position="421"/>
    </location>
</feature>
<evidence type="ECO:0000259" key="7">
    <source>
        <dbReference type="PROSITE" id="PS52015"/>
    </source>
</evidence>
<dbReference type="PROSITE" id="PS52015">
    <property type="entry name" value="TONB_CTD"/>
    <property type="match status" value="1"/>
</dbReference>
<dbReference type="EMBL" id="VSSQ01000010">
    <property type="protein sequence ID" value="MPL59693.1"/>
    <property type="molecule type" value="Genomic_DNA"/>
</dbReference>
<sequence length="547" mass="58410">MAAFSIQTKSEKKPGGDAVKRHTRARSTDYLLSVSASILLHGLLFFLPLDTIIPPKSMKSQAVSLRVWVEERNADNMEPKIRRIEKEALRAEDKSEKKKDEMKEIAGETESPDMPDIPADSYMPAPAIIELSAEQNGTKKMLPIPDFSKKLLDLPLVQKSEVVAEIAHDEPPLSLEGESDATDTPPQASSNVDAPAEESGVSVTGFSSGGQKKDMPLPVSAFSKNAFLSSLAGIGERSPELGAQDKEKKADSEPVNPGQEQQAPADGEHEIEARSEDRAEQGLIVSESPKDFSAGPGDGYSSPELKSYQTPLPDLKKKILAFSPMPARDVDAKGGGSMEAGIPLPRLSPMEEEIEHVIEEENVGIGEVVSDSPSSPIPSSTVLSRENAVDRGVSKGVEGPESSDTVESLTKQDNAEPQTPVTADGGSGDGGSSDSDSSDGGLGAEEVDAAEEPPYSYVAAAIEYLRRGIEERKTYPEAARRRKTEGRVRILVQILPNGERASGKVIKRSGSAILDKAAAALVDSLFPVAPAPGEKIEVVLEIVYELQ</sequence>
<keyword evidence="4 6" id="KW-0472">Membrane</keyword>
<feature type="transmembrane region" description="Helical" evidence="6">
    <location>
        <begin position="30"/>
        <end position="49"/>
    </location>
</feature>
<protein>
    <recommendedName>
        <fullName evidence="7">TonB C-terminal domain-containing protein</fullName>
    </recommendedName>
</protein>
<dbReference type="NCBIfam" id="TIGR01352">
    <property type="entry name" value="tonB_Cterm"/>
    <property type="match status" value="1"/>
</dbReference>
<dbReference type="Pfam" id="PF03544">
    <property type="entry name" value="TonB_C"/>
    <property type="match status" value="1"/>
</dbReference>
<accession>A0A644SYJ3</accession>
<reference evidence="8" key="1">
    <citation type="submission" date="2019-08" db="EMBL/GenBank/DDBJ databases">
        <authorList>
            <person name="Kucharzyk K."/>
            <person name="Murdoch R.W."/>
            <person name="Higgins S."/>
            <person name="Loffler F."/>
        </authorList>
    </citation>
    <scope>NUCLEOTIDE SEQUENCE</scope>
</reference>
<evidence type="ECO:0000256" key="3">
    <source>
        <dbReference type="ARBA" id="ARBA00022989"/>
    </source>
</evidence>
<dbReference type="GO" id="GO:0055085">
    <property type="term" value="P:transmembrane transport"/>
    <property type="evidence" value="ECO:0007669"/>
    <property type="project" value="InterPro"/>
</dbReference>
<feature type="compositionally biased region" description="Low complexity" evidence="5">
    <location>
        <begin position="199"/>
        <end position="210"/>
    </location>
</feature>
<dbReference type="Gene3D" id="3.30.1150.10">
    <property type="match status" value="1"/>
</dbReference>
<feature type="compositionally biased region" description="Basic and acidic residues" evidence="5">
    <location>
        <begin position="237"/>
        <end position="252"/>
    </location>
</feature>
<name>A0A644SYJ3_9ZZZZ</name>
<dbReference type="InterPro" id="IPR037682">
    <property type="entry name" value="TonB_C"/>
</dbReference>
<feature type="region of interest" description="Disordered" evidence="5">
    <location>
        <begin position="1"/>
        <end position="22"/>
    </location>
</feature>
<feature type="compositionally biased region" description="Low complexity" evidence="5">
    <location>
        <begin position="363"/>
        <end position="384"/>
    </location>
</feature>
<evidence type="ECO:0000256" key="4">
    <source>
        <dbReference type="ARBA" id="ARBA00023136"/>
    </source>
</evidence>
<organism evidence="8">
    <name type="scientific">bioreactor metagenome</name>
    <dbReference type="NCBI Taxonomy" id="1076179"/>
    <lineage>
        <taxon>unclassified sequences</taxon>
        <taxon>metagenomes</taxon>
        <taxon>ecological metagenomes</taxon>
    </lineage>
</organism>
<evidence type="ECO:0000256" key="5">
    <source>
        <dbReference type="SAM" id="MobiDB-lite"/>
    </source>
</evidence>
<keyword evidence="2 6" id="KW-0812">Transmembrane</keyword>
<dbReference type="GO" id="GO:0016020">
    <property type="term" value="C:membrane"/>
    <property type="evidence" value="ECO:0007669"/>
    <property type="project" value="UniProtKB-SubCell"/>
</dbReference>
<keyword evidence="3 6" id="KW-1133">Transmembrane helix</keyword>
<feature type="compositionally biased region" description="Polar residues" evidence="5">
    <location>
        <begin position="182"/>
        <end position="192"/>
    </location>
</feature>
<feature type="region of interest" description="Disordered" evidence="5">
    <location>
        <begin position="327"/>
        <end position="346"/>
    </location>
</feature>
<evidence type="ECO:0000256" key="6">
    <source>
        <dbReference type="SAM" id="Phobius"/>
    </source>
</evidence>
<proteinExistence type="predicted"/>
<evidence type="ECO:0000256" key="1">
    <source>
        <dbReference type="ARBA" id="ARBA00004167"/>
    </source>
</evidence>
<gene>
    <name evidence="8" type="ORF">SDC9_05248</name>
</gene>
<feature type="compositionally biased region" description="Basic and acidic residues" evidence="5">
    <location>
        <begin position="266"/>
        <end position="280"/>
    </location>
</feature>
<evidence type="ECO:0000313" key="8">
    <source>
        <dbReference type="EMBL" id="MPL59693.1"/>
    </source>
</evidence>
<comment type="subcellular location">
    <subcellularLocation>
        <location evidence="1">Membrane</location>
        <topology evidence="1">Single-pass membrane protein</topology>
    </subcellularLocation>
</comment>
<feature type="region of interest" description="Disordered" evidence="5">
    <location>
        <begin position="91"/>
        <end position="118"/>
    </location>
</feature>
<evidence type="ECO:0000256" key="2">
    <source>
        <dbReference type="ARBA" id="ARBA00022692"/>
    </source>
</evidence>